<dbReference type="EMBL" id="BGZK01000944">
    <property type="protein sequence ID" value="GBP65986.1"/>
    <property type="molecule type" value="Genomic_DNA"/>
</dbReference>
<comment type="caution">
    <text evidence="2">The sequence shown here is derived from an EMBL/GenBank/DDBJ whole genome shotgun (WGS) entry which is preliminary data.</text>
</comment>
<reference evidence="2 3" key="1">
    <citation type="journal article" date="2019" name="Commun. Biol.">
        <title>The bagworm genome reveals a unique fibroin gene that provides high tensile strength.</title>
        <authorList>
            <person name="Kono N."/>
            <person name="Nakamura H."/>
            <person name="Ohtoshi R."/>
            <person name="Tomita M."/>
            <person name="Numata K."/>
            <person name="Arakawa K."/>
        </authorList>
    </citation>
    <scope>NUCLEOTIDE SEQUENCE [LARGE SCALE GENOMIC DNA]</scope>
</reference>
<dbReference type="Proteomes" id="UP000299102">
    <property type="component" value="Unassembled WGS sequence"/>
</dbReference>
<feature type="compositionally biased region" description="Basic residues" evidence="1">
    <location>
        <begin position="7"/>
        <end position="22"/>
    </location>
</feature>
<organism evidence="2 3">
    <name type="scientific">Eumeta variegata</name>
    <name type="common">Bagworm moth</name>
    <name type="synonym">Eumeta japonica</name>
    <dbReference type="NCBI Taxonomy" id="151549"/>
    <lineage>
        <taxon>Eukaryota</taxon>
        <taxon>Metazoa</taxon>
        <taxon>Ecdysozoa</taxon>
        <taxon>Arthropoda</taxon>
        <taxon>Hexapoda</taxon>
        <taxon>Insecta</taxon>
        <taxon>Pterygota</taxon>
        <taxon>Neoptera</taxon>
        <taxon>Endopterygota</taxon>
        <taxon>Lepidoptera</taxon>
        <taxon>Glossata</taxon>
        <taxon>Ditrysia</taxon>
        <taxon>Tineoidea</taxon>
        <taxon>Psychidae</taxon>
        <taxon>Oiketicinae</taxon>
        <taxon>Eumeta</taxon>
    </lineage>
</organism>
<dbReference type="AlphaFoldDB" id="A0A4C1XPX8"/>
<feature type="region of interest" description="Disordered" evidence="1">
    <location>
        <begin position="1"/>
        <end position="24"/>
    </location>
</feature>
<name>A0A4C1XPX8_EUMVA</name>
<accession>A0A4C1XPX8</accession>
<gene>
    <name evidence="2" type="ORF">EVAR_45907_1</name>
</gene>
<evidence type="ECO:0000313" key="2">
    <source>
        <dbReference type="EMBL" id="GBP65986.1"/>
    </source>
</evidence>
<evidence type="ECO:0000313" key="3">
    <source>
        <dbReference type="Proteomes" id="UP000299102"/>
    </source>
</evidence>
<keyword evidence="3" id="KW-1185">Reference proteome</keyword>
<sequence length="79" mass="8775">MINIPSVRHRQPARARTGRRPRPFCLSPPRRCRVRFNVRASFIPPIGVPGKSGNASSLITADPPAPDCRAFFSFPAFDD</sequence>
<evidence type="ECO:0000256" key="1">
    <source>
        <dbReference type="SAM" id="MobiDB-lite"/>
    </source>
</evidence>
<proteinExistence type="predicted"/>
<protein>
    <submittedName>
        <fullName evidence="2">Uncharacterized protein</fullName>
    </submittedName>
</protein>